<evidence type="ECO:0000259" key="2">
    <source>
        <dbReference type="Pfam" id="PF06259"/>
    </source>
</evidence>
<feature type="compositionally biased region" description="Basic and acidic residues" evidence="1">
    <location>
        <begin position="523"/>
        <end position="535"/>
    </location>
</feature>
<dbReference type="AlphaFoldDB" id="A0A931N3H6"/>
<proteinExistence type="predicted"/>
<feature type="region of interest" description="Disordered" evidence="1">
    <location>
        <begin position="516"/>
        <end position="543"/>
    </location>
</feature>
<evidence type="ECO:0000256" key="1">
    <source>
        <dbReference type="SAM" id="MobiDB-lite"/>
    </source>
</evidence>
<evidence type="ECO:0000313" key="3">
    <source>
        <dbReference type="EMBL" id="MBH0777171.1"/>
    </source>
</evidence>
<comment type="caution">
    <text evidence="3">The sequence shown here is derived from an EMBL/GenBank/DDBJ whole genome shotgun (WGS) entry which is preliminary data.</text>
</comment>
<evidence type="ECO:0000313" key="4">
    <source>
        <dbReference type="Proteomes" id="UP000655751"/>
    </source>
</evidence>
<feature type="domain" description="DUF1023" evidence="2">
    <location>
        <begin position="325"/>
        <end position="493"/>
    </location>
</feature>
<accession>A0A931N3H6</accession>
<dbReference type="RefSeq" id="WP_196149483.1">
    <property type="nucleotide sequence ID" value="NZ_JADMLG010000004.1"/>
</dbReference>
<feature type="region of interest" description="Disordered" evidence="1">
    <location>
        <begin position="241"/>
        <end position="279"/>
    </location>
</feature>
<dbReference type="EMBL" id="JADMLG010000004">
    <property type="protein sequence ID" value="MBH0777171.1"/>
    <property type="molecule type" value="Genomic_DNA"/>
</dbReference>
<dbReference type="InterPro" id="IPR010427">
    <property type="entry name" value="DUF1023"/>
</dbReference>
<sequence length="564" mass="60230">MLLPDIRWWNELALELLEQSLSQRITTVQDVHRQLTDIGALPGWQGAAADAARRGFTVTTDSLVDEAAVLGAVRELTTQTRAAVKHLKQTLETIDRTAEANGLEVWDAGHVTIADRPGAPDPASVEAIRLELIDAARAVMRQADDIVDDAADVLNRAADGTIDDKGATDVTAAAAAGASQGGLTVLAPPENATPQQYKEYWDALGERQRDEVIEQHPEWIGNRDGIPSSARHEANVNLIDDERTRLTRQQTELRDRLADNEYGPLDLDPNSPDPNSADKAELARVEAKLKDLDTIESILKDHPLNPNDPDKGARLLMLDMRSGENGMAAIAVGDPDNADHISVTAPGVSTTVESMSGMTKEAKALQEEAEQQLDRVGRGGEKVSTIAWLGYEPPPDLASAAGTGRAEDGAPKLASFYEGLDAASNKTDPHITALGHSYGSYTTALALQQLGPDGPVDDAVFYGSPGVNADDEPDLGLAQGHGYVMRAPDDPIAWADGFGVFGPDPVTTGLEQISTREATTSDGVHREDANGHSEYPRPSGNGELRTATYNMAVILAGLPDQVVR</sequence>
<dbReference type="InterPro" id="IPR029058">
    <property type="entry name" value="AB_hydrolase_fold"/>
</dbReference>
<dbReference type="Proteomes" id="UP000655751">
    <property type="component" value="Unassembled WGS sequence"/>
</dbReference>
<dbReference type="SUPFAM" id="SSF53474">
    <property type="entry name" value="alpha/beta-Hydrolases"/>
    <property type="match status" value="1"/>
</dbReference>
<protein>
    <recommendedName>
        <fullName evidence="2">DUF1023 domain-containing protein</fullName>
    </recommendedName>
</protein>
<name>A0A931N3H6_9NOCA</name>
<feature type="compositionally biased region" description="Low complexity" evidence="1">
    <location>
        <begin position="264"/>
        <end position="275"/>
    </location>
</feature>
<dbReference type="Pfam" id="PF06259">
    <property type="entry name" value="Abhydrolase_8"/>
    <property type="match status" value="1"/>
</dbReference>
<gene>
    <name evidence="3" type="ORF">IT779_12855</name>
</gene>
<organism evidence="3 4">
    <name type="scientific">Nocardia bovistercoris</name>
    <dbReference type="NCBI Taxonomy" id="2785916"/>
    <lineage>
        <taxon>Bacteria</taxon>
        <taxon>Bacillati</taxon>
        <taxon>Actinomycetota</taxon>
        <taxon>Actinomycetes</taxon>
        <taxon>Mycobacteriales</taxon>
        <taxon>Nocardiaceae</taxon>
        <taxon>Nocardia</taxon>
    </lineage>
</organism>
<keyword evidence="4" id="KW-1185">Reference proteome</keyword>
<reference evidence="3" key="1">
    <citation type="submission" date="2020-11" db="EMBL/GenBank/DDBJ databases">
        <title>Nocardia NEAU-351.nov., a novel actinomycete isolated from the cow dung.</title>
        <authorList>
            <person name="Zhang X."/>
        </authorList>
    </citation>
    <scope>NUCLEOTIDE SEQUENCE</scope>
    <source>
        <strain evidence="3">NEAU-351</strain>
    </source>
</reference>
<feature type="compositionally biased region" description="Basic and acidic residues" evidence="1">
    <location>
        <begin position="241"/>
        <end position="259"/>
    </location>
</feature>